<reference evidence="2 3" key="1">
    <citation type="submission" date="2016-04" db="EMBL/GenBank/DDBJ databases">
        <title>Genome analyses suggest a sexual origin of heterokaryosis in a supposedly ancient asexual fungus.</title>
        <authorList>
            <person name="Ropars J."/>
            <person name="Sedzielewska K."/>
            <person name="Noel J."/>
            <person name="Charron P."/>
            <person name="Farinelli L."/>
            <person name="Marton T."/>
            <person name="Kruger M."/>
            <person name="Pelin A."/>
            <person name="Brachmann A."/>
            <person name="Corradi N."/>
        </authorList>
    </citation>
    <scope>NUCLEOTIDE SEQUENCE [LARGE SCALE GENOMIC DNA]</scope>
    <source>
        <strain evidence="2 3">C2</strain>
    </source>
</reference>
<organism evidence="2 3">
    <name type="scientific">Rhizophagus irregularis</name>
    <dbReference type="NCBI Taxonomy" id="588596"/>
    <lineage>
        <taxon>Eukaryota</taxon>
        <taxon>Fungi</taxon>
        <taxon>Fungi incertae sedis</taxon>
        <taxon>Mucoromycota</taxon>
        <taxon>Glomeromycotina</taxon>
        <taxon>Glomeromycetes</taxon>
        <taxon>Glomerales</taxon>
        <taxon>Glomeraceae</taxon>
        <taxon>Rhizophagus</taxon>
    </lineage>
</organism>
<dbReference type="AlphaFoldDB" id="A0A2N1NDC1"/>
<comment type="caution">
    <text evidence="2">The sequence shown here is derived from an EMBL/GenBank/DDBJ whole genome shotgun (WGS) entry which is preliminary data.</text>
</comment>
<keyword evidence="1" id="KW-0472">Membrane</keyword>
<evidence type="ECO:0000313" key="3">
    <source>
        <dbReference type="Proteomes" id="UP000233469"/>
    </source>
</evidence>
<dbReference type="VEuPathDB" id="FungiDB:FUN_005020"/>
<gene>
    <name evidence="2" type="ORF">RhiirC2_743663</name>
</gene>
<evidence type="ECO:0000256" key="1">
    <source>
        <dbReference type="SAM" id="Phobius"/>
    </source>
</evidence>
<feature type="non-terminal residue" evidence="2">
    <location>
        <position position="1"/>
    </location>
</feature>
<keyword evidence="1" id="KW-0812">Transmembrane</keyword>
<protein>
    <submittedName>
        <fullName evidence="2">Uncharacterized protein</fullName>
    </submittedName>
</protein>
<keyword evidence="1" id="KW-1133">Transmembrane helix</keyword>
<proteinExistence type="predicted"/>
<sequence length="177" mass="20096">RNGVIYVEIPSDTKDKDVAHFGKAFGKSLNLEHIPFTAQLMKKVLGDNVDRRPNWRRALEAFKNAGTVYKTKHNKLPVIVYDNISGLINTNPKVLDTLQDDAKMGADYREYIAYYLLIIILILARSAWSRAKHPVIEIGDLSNEESMKYLTEKRKINEVEAKKLYDLVGGRTKDCGG</sequence>
<reference evidence="2 3" key="2">
    <citation type="submission" date="2017-10" db="EMBL/GenBank/DDBJ databases">
        <title>Extensive intraspecific genome diversity in a model arbuscular mycorrhizal fungus.</title>
        <authorList>
            <person name="Chen E.C.H."/>
            <person name="Morin E."/>
            <person name="Baudet D."/>
            <person name="Noel J."/>
            <person name="Ndikumana S."/>
            <person name="Charron P."/>
            <person name="St-Onge C."/>
            <person name="Giorgi J."/>
            <person name="Grigoriev I.V."/>
            <person name="Roux C."/>
            <person name="Martin F.M."/>
            <person name="Corradi N."/>
        </authorList>
    </citation>
    <scope>NUCLEOTIDE SEQUENCE [LARGE SCALE GENOMIC DNA]</scope>
    <source>
        <strain evidence="2 3">C2</strain>
    </source>
</reference>
<dbReference type="VEuPathDB" id="FungiDB:RhiirFUN_007373"/>
<dbReference type="EMBL" id="LLXL01000475">
    <property type="protein sequence ID" value="PKK71903.1"/>
    <property type="molecule type" value="Genomic_DNA"/>
</dbReference>
<feature type="transmembrane region" description="Helical" evidence="1">
    <location>
        <begin position="111"/>
        <end position="128"/>
    </location>
</feature>
<dbReference type="Proteomes" id="UP000233469">
    <property type="component" value="Unassembled WGS sequence"/>
</dbReference>
<name>A0A2N1NDC1_9GLOM</name>
<evidence type="ECO:0000313" key="2">
    <source>
        <dbReference type="EMBL" id="PKK71903.1"/>
    </source>
</evidence>
<dbReference type="VEuPathDB" id="FungiDB:FUN_005023"/>
<accession>A0A2N1NDC1</accession>
<dbReference type="VEuPathDB" id="FungiDB:RhiirA1_463229"/>